<dbReference type="Gene3D" id="1.25.40.10">
    <property type="entry name" value="Tetratricopeptide repeat domain"/>
    <property type="match status" value="1"/>
</dbReference>
<reference evidence="4 5" key="1">
    <citation type="journal article" date="2021" name="Hortic Res">
        <title>Chromosome-scale assembly of the Dendrobium chrysotoxum genome enhances the understanding of orchid evolution.</title>
        <authorList>
            <person name="Zhang Y."/>
            <person name="Zhang G.Q."/>
            <person name="Zhang D."/>
            <person name="Liu X.D."/>
            <person name="Xu X.Y."/>
            <person name="Sun W.H."/>
            <person name="Yu X."/>
            <person name="Zhu X."/>
            <person name="Wang Z.W."/>
            <person name="Zhao X."/>
            <person name="Zhong W.Y."/>
            <person name="Chen H."/>
            <person name="Yin W.L."/>
            <person name="Huang T."/>
            <person name="Niu S.C."/>
            <person name="Liu Z.J."/>
        </authorList>
    </citation>
    <scope>NUCLEOTIDE SEQUENCE [LARGE SCALE GENOMIC DNA]</scope>
    <source>
        <strain evidence="4">Lindl</strain>
    </source>
</reference>
<dbReference type="EMBL" id="JAGFBR010000009">
    <property type="protein sequence ID" value="KAH0461550.1"/>
    <property type="molecule type" value="Genomic_DNA"/>
</dbReference>
<dbReference type="InterPro" id="IPR002885">
    <property type="entry name" value="PPR_rpt"/>
</dbReference>
<evidence type="ECO:0000313" key="5">
    <source>
        <dbReference type="Proteomes" id="UP000775213"/>
    </source>
</evidence>
<evidence type="ECO:0000313" key="4">
    <source>
        <dbReference type="EMBL" id="KAH0461550.1"/>
    </source>
</evidence>
<comment type="similarity">
    <text evidence="1">Belongs to the PPR family. P subfamily.</text>
</comment>
<dbReference type="InterPro" id="IPR011990">
    <property type="entry name" value="TPR-like_helical_dom_sf"/>
</dbReference>
<organism evidence="4 5">
    <name type="scientific">Dendrobium chrysotoxum</name>
    <name type="common">Orchid</name>
    <dbReference type="NCBI Taxonomy" id="161865"/>
    <lineage>
        <taxon>Eukaryota</taxon>
        <taxon>Viridiplantae</taxon>
        <taxon>Streptophyta</taxon>
        <taxon>Embryophyta</taxon>
        <taxon>Tracheophyta</taxon>
        <taxon>Spermatophyta</taxon>
        <taxon>Magnoliopsida</taxon>
        <taxon>Liliopsida</taxon>
        <taxon>Asparagales</taxon>
        <taxon>Orchidaceae</taxon>
        <taxon>Epidendroideae</taxon>
        <taxon>Malaxideae</taxon>
        <taxon>Dendrobiinae</taxon>
        <taxon>Dendrobium</taxon>
    </lineage>
</organism>
<evidence type="ECO:0008006" key="6">
    <source>
        <dbReference type="Google" id="ProtNLM"/>
    </source>
</evidence>
<evidence type="ECO:0000256" key="3">
    <source>
        <dbReference type="PROSITE-ProRule" id="PRU00708"/>
    </source>
</evidence>
<name>A0AAV7GIA8_DENCH</name>
<dbReference type="Pfam" id="PF12854">
    <property type="entry name" value="PPR_1"/>
    <property type="match status" value="1"/>
</dbReference>
<gene>
    <name evidence="4" type="ORF">IEQ34_009125</name>
</gene>
<feature type="repeat" description="PPR" evidence="3">
    <location>
        <begin position="9"/>
        <end position="43"/>
    </location>
</feature>
<keyword evidence="2" id="KW-0677">Repeat</keyword>
<sequence>MKERGLTPDAFTYTSLVCGYCKQGKVENAANLLEEMLEKGIIPDEPIAFSSFVWANMKSKQLDFNLIKTLL</sequence>
<dbReference type="PROSITE" id="PS51375">
    <property type="entry name" value="PPR"/>
    <property type="match status" value="1"/>
</dbReference>
<accession>A0AAV7GIA8</accession>
<proteinExistence type="inferred from homology"/>
<protein>
    <recommendedName>
        <fullName evidence="6">Pentatricopeptide repeat-containing protein</fullName>
    </recommendedName>
</protein>
<comment type="caution">
    <text evidence="4">The sequence shown here is derived from an EMBL/GenBank/DDBJ whole genome shotgun (WGS) entry which is preliminary data.</text>
</comment>
<evidence type="ECO:0000256" key="1">
    <source>
        <dbReference type="ARBA" id="ARBA00007626"/>
    </source>
</evidence>
<dbReference type="PANTHER" id="PTHR47941">
    <property type="entry name" value="PENTATRICOPEPTIDE REPEAT-CONTAINING PROTEIN 3, MITOCHONDRIAL"/>
    <property type="match status" value="1"/>
</dbReference>
<keyword evidence="5" id="KW-1185">Reference proteome</keyword>
<dbReference type="Proteomes" id="UP000775213">
    <property type="component" value="Unassembled WGS sequence"/>
</dbReference>
<evidence type="ECO:0000256" key="2">
    <source>
        <dbReference type="ARBA" id="ARBA00022737"/>
    </source>
</evidence>
<dbReference type="NCBIfam" id="TIGR00756">
    <property type="entry name" value="PPR"/>
    <property type="match status" value="1"/>
</dbReference>
<dbReference type="AlphaFoldDB" id="A0AAV7GIA8"/>